<feature type="transmembrane region" description="Helical" evidence="5">
    <location>
        <begin position="94"/>
        <end position="114"/>
    </location>
</feature>
<evidence type="ECO:0000256" key="3">
    <source>
        <dbReference type="ARBA" id="ARBA00022989"/>
    </source>
</evidence>
<dbReference type="SUPFAM" id="SSF103473">
    <property type="entry name" value="MFS general substrate transporter"/>
    <property type="match status" value="1"/>
</dbReference>
<protein>
    <submittedName>
        <fullName evidence="6">NNP family nitrate/nitrite transporter-like MFS transporter</fullName>
    </submittedName>
</protein>
<dbReference type="PANTHER" id="PTHR23515">
    <property type="entry name" value="HIGH-AFFINITY NITRATE TRANSPORTER 2.3"/>
    <property type="match status" value="1"/>
</dbReference>
<dbReference type="EMBL" id="SNZP01000008">
    <property type="protein sequence ID" value="TDR78477.1"/>
    <property type="molecule type" value="Genomic_DNA"/>
</dbReference>
<dbReference type="OrthoDB" id="9771451at2"/>
<dbReference type="Gene3D" id="1.20.1250.20">
    <property type="entry name" value="MFS general substrate transporter like domains"/>
    <property type="match status" value="1"/>
</dbReference>
<feature type="transmembrane region" description="Helical" evidence="5">
    <location>
        <begin position="65"/>
        <end position="82"/>
    </location>
</feature>
<feature type="transmembrane region" description="Helical" evidence="5">
    <location>
        <begin position="427"/>
        <end position="450"/>
    </location>
</feature>
<evidence type="ECO:0000256" key="2">
    <source>
        <dbReference type="ARBA" id="ARBA00022692"/>
    </source>
</evidence>
<feature type="transmembrane region" description="Helical" evidence="5">
    <location>
        <begin position="308"/>
        <end position="329"/>
    </location>
</feature>
<evidence type="ECO:0000256" key="1">
    <source>
        <dbReference type="ARBA" id="ARBA00004141"/>
    </source>
</evidence>
<dbReference type="RefSeq" id="WP_133681320.1">
    <property type="nucleotide sequence ID" value="NZ_SNZP01000008.1"/>
</dbReference>
<name>A0A4V3DV15_9NEIS</name>
<feature type="transmembrane region" description="Helical" evidence="5">
    <location>
        <begin position="276"/>
        <end position="296"/>
    </location>
</feature>
<evidence type="ECO:0000256" key="4">
    <source>
        <dbReference type="ARBA" id="ARBA00023136"/>
    </source>
</evidence>
<reference evidence="6 7" key="1">
    <citation type="submission" date="2019-03" db="EMBL/GenBank/DDBJ databases">
        <title>Genomic Encyclopedia of Type Strains, Phase III (KMG-III): the genomes of soil and plant-associated and newly described type strains.</title>
        <authorList>
            <person name="Whitman W."/>
        </authorList>
    </citation>
    <scope>NUCLEOTIDE SEQUENCE [LARGE SCALE GENOMIC DNA]</scope>
    <source>
        <strain evidence="6 7">CECT 8976</strain>
    </source>
</reference>
<keyword evidence="2 5" id="KW-0812">Transmembrane</keyword>
<feature type="transmembrane region" description="Helical" evidence="5">
    <location>
        <begin position="28"/>
        <end position="45"/>
    </location>
</feature>
<feature type="transmembrane region" description="Helical" evidence="5">
    <location>
        <begin position="120"/>
        <end position="141"/>
    </location>
</feature>
<feature type="transmembrane region" description="Helical" evidence="5">
    <location>
        <begin position="397"/>
        <end position="415"/>
    </location>
</feature>
<sequence>MTIRIKRWEPENMFFWLTHGRRIANRNLILSTCALHLNFNIWMMWSMVVVNLPAVGFLLTSQQQFLLVSIPGLVGALMRIAYSWAWSWVGGGTWMALSTLFLLLPALGVAHVVQDIATPFPVLLFIAACCGIGGGASASHLPNISFFFPKAAKGFAMGINAGLGNLGVSVSQLVIALLISVNLFGWSGGEPQIWGQGGDVHAVWLQNAGYCWTPFIALMALICLLYAHDMPRLRLTPFDQLTAMKHRHTWTICLLYLSSYGTFLGLSAAFPLLSHALFPLHNAMGYAFIGPMLCALVRPFGGWLGDHLGGGITTMISNVLMAVGTAGVLASMPGEAGGGSFWLFLGMVQLIFAAAGIGNGSSYQLAPKVFMHEALQQAAERGETEAEAYARGGRNGALAMNISSVGAAFGGFFIPKSFGNSLTWFNSFVPAFALFFLFYVLSTLIAWLCYTRRSAAMRC</sequence>
<dbReference type="GO" id="GO:0015112">
    <property type="term" value="F:nitrate transmembrane transporter activity"/>
    <property type="evidence" value="ECO:0007669"/>
    <property type="project" value="InterPro"/>
</dbReference>
<dbReference type="AlphaFoldDB" id="A0A4V3DV15"/>
<evidence type="ECO:0000256" key="5">
    <source>
        <dbReference type="SAM" id="Phobius"/>
    </source>
</evidence>
<dbReference type="InterPro" id="IPR036259">
    <property type="entry name" value="MFS_trans_sf"/>
</dbReference>
<feature type="transmembrane region" description="Helical" evidence="5">
    <location>
        <begin position="248"/>
        <end position="270"/>
    </location>
</feature>
<dbReference type="InterPro" id="IPR044772">
    <property type="entry name" value="NO3_transporter"/>
</dbReference>
<keyword evidence="3 5" id="KW-1133">Transmembrane helix</keyword>
<evidence type="ECO:0000313" key="7">
    <source>
        <dbReference type="Proteomes" id="UP000295611"/>
    </source>
</evidence>
<keyword evidence="4 5" id="KW-0472">Membrane</keyword>
<feature type="transmembrane region" description="Helical" evidence="5">
    <location>
        <begin position="341"/>
        <end position="358"/>
    </location>
</feature>
<proteinExistence type="predicted"/>
<dbReference type="Proteomes" id="UP000295611">
    <property type="component" value="Unassembled WGS sequence"/>
</dbReference>
<comment type="caution">
    <text evidence="6">The sequence shown here is derived from an EMBL/GenBank/DDBJ whole genome shotgun (WGS) entry which is preliminary data.</text>
</comment>
<keyword evidence="7" id="KW-1185">Reference proteome</keyword>
<feature type="transmembrane region" description="Helical" evidence="5">
    <location>
        <begin position="162"/>
        <end position="184"/>
    </location>
</feature>
<accession>A0A4V3DV15</accession>
<comment type="subcellular location">
    <subcellularLocation>
        <location evidence="1">Membrane</location>
        <topology evidence="1">Multi-pass membrane protein</topology>
    </subcellularLocation>
</comment>
<organism evidence="6 7">
    <name type="scientific">Paludibacterium purpuratum</name>
    <dbReference type="NCBI Taxonomy" id="1144873"/>
    <lineage>
        <taxon>Bacteria</taxon>
        <taxon>Pseudomonadati</taxon>
        <taxon>Pseudomonadota</taxon>
        <taxon>Betaproteobacteria</taxon>
        <taxon>Neisseriales</taxon>
        <taxon>Chromobacteriaceae</taxon>
        <taxon>Paludibacterium</taxon>
    </lineage>
</organism>
<evidence type="ECO:0000313" key="6">
    <source>
        <dbReference type="EMBL" id="TDR78477.1"/>
    </source>
</evidence>
<gene>
    <name evidence="6" type="ORF">DFP86_108198</name>
</gene>
<feature type="transmembrane region" description="Helical" evidence="5">
    <location>
        <begin position="204"/>
        <end position="227"/>
    </location>
</feature>
<dbReference type="GO" id="GO:0016020">
    <property type="term" value="C:membrane"/>
    <property type="evidence" value="ECO:0007669"/>
    <property type="project" value="UniProtKB-SubCell"/>
</dbReference>